<dbReference type="SUPFAM" id="SSF48452">
    <property type="entry name" value="TPR-like"/>
    <property type="match status" value="1"/>
</dbReference>
<evidence type="ECO:0000256" key="2">
    <source>
        <dbReference type="ARBA" id="ARBA00023136"/>
    </source>
</evidence>
<dbReference type="InterPro" id="IPR011990">
    <property type="entry name" value="TPR-like_helical_dom_sf"/>
</dbReference>
<reference evidence="5" key="1">
    <citation type="submission" date="2018-04" db="EMBL/GenBank/DDBJ databases">
        <title>Draft genome sequence of the Candidatus Spirobacillus cienkowskii, a pathogen of freshwater Daphnia species, reconstructed from hemolymph metagenomic reads.</title>
        <authorList>
            <person name="Bresciani L."/>
            <person name="Lemos L.N."/>
            <person name="Wale N."/>
            <person name="Lin J.Y."/>
            <person name="Fernandes G.R."/>
            <person name="Duffy M.A."/>
            <person name="Rodrigues J.M."/>
        </authorList>
    </citation>
    <scope>NUCLEOTIDE SEQUENCE [LARGE SCALE GENOMIC DNA]</scope>
    <source>
        <strain evidence="5">Binning01</strain>
    </source>
</reference>
<gene>
    <name evidence="5" type="primary">bamD</name>
    <name evidence="5" type="ORF">DCC88_01055</name>
</gene>
<dbReference type="Proteomes" id="UP000253934">
    <property type="component" value="Unassembled WGS sequence"/>
</dbReference>
<accession>A0A369KU09</accession>
<keyword evidence="1" id="KW-0732">Signal</keyword>
<dbReference type="Pfam" id="PF13525">
    <property type="entry name" value="YfiO"/>
    <property type="match status" value="1"/>
</dbReference>
<feature type="domain" description="Outer membrane lipoprotein BamD-like" evidence="4">
    <location>
        <begin position="34"/>
        <end position="217"/>
    </location>
</feature>
<dbReference type="Gene3D" id="1.25.40.10">
    <property type="entry name" value="Tetratricopeptide repeat domain"/>
    <property type="match status" value="1"/>
</dbReference>
<name>A0A369KU09_9BACT</name>
<evidence type="ECO:0000256" key="1">
    <source>
        <dbReference type="ARBA" id="ARBA00022729"/>
    </source>
</evidence>
<dbReference type="AlphaFoldDB" id="A0A369KU09"/>
<dbReference type="InterPro" id="IPR017689">
    <property type="entry name" value="BamD"/>
</dbReference>
<dbReference type="PROSITE" id="PS51257">
    <property type="entry name" value="PROKAR_LIPOPROTEIN"/>
    <property type="match status" value="1"/>
</dbReference>
<dbReference type="RefSeq" id="WP_338635904.1">
    <property type="nucleotide sequence ID" value="NZ_CP146516.1"/>
</dbReference>
<proteinExistence type="predicted"/>
<dbReference type="EMBL" id="QOVW01000004">
    <property type="protein sequence ID" value="RDB37248.1"/>
    <property type="molecule type" value="Genomic_DNA"/>
</dbReference>
<organism evidence="5 6">
    <name type="scientific">Spirobacillus cienkowskii</name>
    <dbReference type="NCBI Taxonomy" id="495820"/>
    <lineage>
        <taxon>Bacteria</taxon>
        <taxon>Pseudomonadati</taxon>
        <taxon>Bdellovibrionota</taxon>
        <taxon>Oligoflexia</taxon>
        <taxon>Silvanigrellales</taxon>
        <taxon>Spirobacillus</taxon>
    </lineage>
</organism>
<dbReference type="NCBIfam" id="TIGR03302">
    <property type="entry name" value="OM_YfiO"/>
    <property type="match status" value="1"/>
</dbReference>
<keyword evidence="6" id="KW-1185">Reference proteome</keyword>
<keyword evidence="2" id="KW-0472">Membrane</keyword>
<keyword evidence="3" id="KW-0998">Cell outer membrane</keyword>
<sequence>MKFKNFLICCGLSLVLFSCQTKPISELSQDEGIEKIRENYKKENWSDLIANVDEYKARYPYSKNNIEAEVLQADAYYQSDKYPEALVAYDDFIRKNAVHDKVPFAHFRVAKIYDLQAPEQIDREQAFAKKAILKYQDYLRQYPNGEFISEAKERLANLKRRLAEHDLFVARFYWNKELFSAALSRYLNIIKTYPQYADLKKEAIENAAQCYEELAKILEKDPKSDSYVYFNNTTPEELRKKSAELRSN</sequence>
<evidence type="ECO:0000259" key="4">
    <source>
        <dbReference type="Pfam" id="PF13525"/>
    </source>
</evidence>
<protein>
    <submittedName>
        <fullName evidence="5">Outer membrane protein assembly factor BamD</fullName>
    </submittedName>
</protein>
<evidence type="ECO:0000256" key="3">
    <source>
        <dbReference type="ARBA" id="ARBA00023237"/>
    </source>
</evidence>
<evidence type="ECO:0000313" key="5">
    <source>
        <dbReference type="EMBL" id="RDB37248.1"/>
    </source>
</evidence>
<evidence type="ECO:0000313" key="6">
    <source>
        <dbReference type="Proteomes" id="UP000253934"/>
    </source>
</evidence>
<comment type="caution">
    <text evidence="5">The sequence shown here is derived from an EMBL/GenBank/DDBJ whole genome shotgun (WGS) entry which is preliminary data.</text>
</comment>
<dbReference type="InterPro" id="IPR039565">
    <property type="entry name" value="BamD-like"/>
</dbReference>